<evidence type="ECO:0000313" key="2">
    <source>
        <dbReference type="EMBL" id="OJI80121.1"/>
    </source>
</evidence>
<name>A0A1L9MSU4_ASPTC</name>
<dbReference type="Proteomes" id="UP000184304">
    <property type="component" value="Unassembled WGS sequence"/>
</dbReference>
<dbReference type="OrthoDB" id="5393654at2759"/>
<gene>
    <name evidence="2" type="ORF">ASPTUDRAFT_47141</name>
</gene>
<dbReference type="OMA" id="DIRFIME"/>
<reference evidence="3" key="1">
    <citation type="journal article" date="2017" name="Genome Biol.">
        <title>Comparative genomics reveals high biological diversity and specific adaptations in the industrially and medically important fungal genus Aspergillus.</title>
        <authorList>
            <person name="de Vries R.P."/>
            <person name="Riley R."/>
            <person name="Wiebenga A."/>
            <person name="Aguilar-Osorio G."/>
            <person name="Amillis S."/>
            <person name="Uchima C.A."/>
            <person name="Anderluh G."/>
            <person name="Asadollahi M."/>
            <person name="Askin M."/>
            <person name="Barry K."/>
            <person name="Battaglia E."/>
            <person name="Bayram O."/>
            <person name="Benocci T."/>
            <person name="Braus-Stromeyer S.A."/>
            <person name="Caldana C."/>
            <person name="Canovas D."/>
            <person name="Cerqueira G.C."/>
            <person name="Chen F."/>
            <person name="Chen W."/>
            <person name="Choi C."/>
            <person name="Clum A."/>
            <person name="Dos Santos R.A."/>
            <person name="Damasio A.R."/>
            <person name="Diallinas G."/>
            <person name="Emri T."/>
            <person name="Fekete E."/>
            <person name="Flipphi M."/>
            <person name="Freyberg S."/>
            <person name="Gallo A."/>
            <person name="Gournas C."/>
            <person name="Habgood R."/>
            <person name="Hainaut M."/>
            <person name="Harispe M.L."/>
            <person name="Henrissat B."/>
            <person name="Hilden K.S."/>
            <person name="Hope R."/>
            <person name="Hossain A."/>
            <person name="Karabika E."/>
            <person name="Karaffa L."/>
            <person name="Karanyi Z."/>
            <person name="Krasevec N."/>
            <person name="Kuo A."/>
            <person name="Kusch H."/>
            <person name="LaButti K."/>
            <person name="Lagendijk E.L."/>
            <person name="Lapidus A."/>
            <person name="Levasseur A."/>
            <person name="Lindquist E."/>
            <person name="Lipzen A."/>
            <person name="Logrieco A.F."/>
            <person name="MacCabe A."/>
            <person name="Maekelae M.R."/>
            <person name="Malavazi I."/>
            <person name="Melin P."/>
            <person name="Meyer V."/>
            <person name="Mielnichuk N."/>
            <person name="Miskei M."/>
            <person name="Molnar A.P."/>
            <person name="Mule G."/>
            <person name="Ngan C.Y."/>
            <person name="Orejas M."/>
            <person name="Orosz E."/>
            <person name="Ouedraogo J.P."/>
            <person name="Overkamp K.M."/>
            <person name="Park H.-S."/>
            <person name="Perrone G."/>
            <person name="Piumi F."/>
            <person name="Punt P.J."/>
            <person name="Ram A.F."/>
            <person name="Ramon A."/>
            <person name="Rauscher S."/>
            <person name="Record E."/>
            <person name="Riano-Pachon D.M."/>
            <person name="Robert V."/>
            <person name="Roehrig J."/>
            <person name="Ruller R."/>
            <person name="Salamov A."/>
            <person name="Salih N.S."/>
            <person name="Samson R.A."/>
            <person name="Sandor E."/>
            <person name="Sanguinetti M."/>
            <person name="Schuetze T."/>
            <person name="Sepcic K."/>
            <person name="Shelest E."/>
            <person name="Sherlock G."/>
            <person name="Sophianopoulou V."/>
            <person name="Squina F.M."/>
            <person name="Sun H."/>
            <person name="Susca A."/>
            <person name="Todd R.B."/>
            <person name="Tsang A."/>
            <person name="Unkles S.E."/>
            <person name="van de Wiele N."/>
            <person name="van Rossen-Uffink D."/>
            <person name="Oliveira J.V."/>
            <person name="Vesth T.C."/>
            <person name="Visser J."/>
            <person name="Yu J.-H."/>
            <person name="Zhou M."/>
            <person name="Andersen M.R."/>
            <person name="Archer D.B."/>
            <person name="Baker S.E."/>
            <person name="Benoit I."/>
            <person name="Brakhage A.A."/>
            <person name="Braus G.H."/>
            <person name="Fischer R."/>
            <person name="Frisvad J.C."/>
            <person name="Goldman G.H."/>
            <person name="Houbraken J."/>
            <person name="Oakley B."/>
            <person name="Pocsi I."/>
            <person name="Scazzocchio C."/>
            <person name="Seiboth B."/>
            <person name="vanKuyk P.A."/>
            <person name="Wortman J."/>
            <person name="Dyer P.S."/>
            <person name="Grigoriev I.V."/>
        </authorList>
    </citation>
    <scope>NUCLEOTIDE SEQUENCE [LARGE SCALE GENOMIC DNA]</scope>
    <source>
        <strain evidence="3">CBS 134.48</strain>
    </source>
</reference>
<accession>A0A1L9MSU4</accession>
<protein>
    <submittedName>
        <fullName evidence="2">Uncharacterized protein</fullName>
    </submittedName>
</protein>
<dbReference type="PANTHER" id="PTHR35179:SF2">
    <property type="entry name" value="START DOMAIN-CONTAINING PROTEIN"/>
    <property type="match status" value="1"/>
</dbReference>
<feature type="region of interest" description="Disordered" evidence="1">
    <location>
        <begin position="407"/>
        <end position="437"/>
    </location>
</feature>
<evidence type="ECO:0000256" key="1">
    <source>
        <dbReference type="SAM" id="MobiDB-lite"/>
    </source>
</evidence>
<evidence type="ECO:0000313" key="3">
    <source>
        <dbReference type="Proteomes" id="UP000184304"/>
    </source>
</evidence>
<dbReference type="AlphaFoldDB" id="A0A1L9MSU4"/>
<feature type="compositionally biased region" description="Polar residues" evidence="1">
    <location>
        <begin position="423"/>
        <end position="437"/>
    </location>
</feature>
<dbReference type="STRING" id="767770.A0A1L9MSU4"/>
<sequence>MIQLASYHQHRGKFYSHYNTPPPNMYRPVHGRMLRRKKAWNHPRGAEVILESLSPPKGPVLAKFESDRVKPSQKAPCITSCNYLASYTRLDPGELSILVPGRPPLWTPVKKSLKLKETGYPKWANPKPINELSHPWEASFEAIRRQESSYDLNRTDIVTCSATLRDLFDFVRGLTSEIRFIMERIGKTVVFVRREVPAPVWLPESDIQYKYEAEFTKRYTKWEDIAAEYKAHQRIVRYNFAGINIVVRSASDAYIPNQDLAFQGGSASTNTDKANITSLTEGIGGLQVHEGGKPIAQNEILHTDLRSMYNHHGHLRKLHLSTVFPRLWASQVSNVAVAYHKEGVMKSVRVSDMKDEILNWECENKDHLSRLAGLLNNLTGYARASPSRLEVCRSSFGPLEIRKLADQDSPKAVSPEMRLCFDKSTTSRSGPATNARR</sequence>
<dbReference type="PANTHER" id="PTHR35179">
    <property type="entry name" value="PROTEIN CBG02620"/>
    <property type="match status" value="1"/>
</dbReference>
<proteinExistence type="predicted"/>
<dbReference type="VEuPathDB" id="FungiDB:ASPTUDRAFT_47141"/>
<organism evidence="2 3">
    <name type="scientific">Aspergillus tubingensis (strain CBS 134.48)</name>
    <dbReference type="NCBI Taxonomy" id="767770"/>
    <lineage>
        <taxon>Eukaryota</taxon>
        <taxon>Fungi</taxon>
        <taxon>Dikarya</taxon>
        <taxon>Ascomycota</taxon>
        <taxon>Pezizomycotina</taxon>
        <taxon>Eurotiomycetes</taxon>
        <taxon>Eurotiomycetidae</taxon>
        <taxon>Eurotiales</taxon>
        <taxon>Aspergillaceae</taxon>
        <taxon>Aspergillus</taxon>
        <taxon>Aspergillus subgen. Circumdati</taxon>
    </lineage>
</organism>
<dbReference type="EMBL" id="KV878207">
    <property type="protein sequence ID" value="OJI80121.1"/>
    <property type="molecule type" value="Genomic_DNA"/>
</dbReference>
<keyword evidence="3" id="KW-1185">Reference proteome</keyword>